<reference evidence="1" key="1">
    <citation type="journal article" date="2020" name="mSystems">
        <title>Genome- and Community-Level Interaction Insights into Carbon Utilization and Element Cycling Functions of Hydrothermarchaeota in Hydrothermal Sediment.</title>
        <authorList>
            <person name="Zhou Z."/>
            <person name="Liu Y."/>
            <person name="Xu W."/>
            <person name="Pan J."/>
            <person name="Luo Z.H."/>
            <person name="Li M."/>
        </authorList>
    </citation>
    <scope>NUCLEOTIDE SEQUENCE [LARGE SCALE GENOMIC DNA]</scope>
    <source>
        <strain evidence="1">SpSt-524</strain>
    </source>
</reference>
<proteinExistence type="predicted"/>
<protein>
    <submittedName>
        <fullName evidence="1">Uncharacterized protein</fullName>
    </submittedName>
</protein>
<evidence type="ECO:0000313" key="1">
    <source>
        <dbReference type="EMBL" id="HFG19301.1"/>
    </source>
</evidence>
<gene>
    <name evidence="1" type="ORF">ENS82_01075</name>
</gene>
<accession>A0A7C3HQ88</accession>
<dbReference type="AlphaFoldDB" id="A0A7C3HQ88"/>
<organism evidence="1">
    <name type="scientific">Meiothermus ruber</name>
    <dbReference type="NCBI Taxonomy" id="277"/>
    <lineage>
        <taxon>Bacteria</taxon>
        <taxon>Thermotogati</taxon>
        <taxon>Deinococcota</taxon>
        <taxon>Deinococci</taxon>
        <taxon>Thermales</taxon>
        <taxon>Thermaceae</taxon>
        <taxon>Meiothermus</taxon>
    </lineage>
</organism>
<comment type="caution">
    <text evidence="1">The sequence shown here is derived from an EMBL/GenBank/DDBJ whole genome shotgun (WGS) entry which is preliminary data.</text>
</comment>
<sequence>MLSSPSSSHSEGILILDSRNMPGTTLRYQGSFSVWNRLYKVGHFYLDLSLKGDESGAFLVGQVICETQKPSSWQITLHGPSQHYSSPVSEYGSFRIKVAEKGEYDLELALGHETFWVRGLDIS</sequence>
<dbReference type="EMBL" id="DSWI01000008">
    <property type="protein sequence ID" value="HFG19301.1"/>
    <property type="molecule type" value="Genomic_DNA"/>
</dbReference>
<name>A0A7C3HQ88_MEIRU</name>